<organism evidence="2 3">
    <name type="scientific">Dethiosulfatarculus sandiegensis</name>
    <dbReference type="NCBI Taxonomy" id="1429043"/>
    <lineage>
        <taxon>Bacteria</taxon>
        <taxon>Pseudomonadati</taxon>
        <taxon>Thermodesulfobacteriota</taxon>
        <taxon>Desulfarculia</taxon>
        <taxon>Desulfarculales</taxon>
        <taxon>Desulfarculaceae</taxon>
        <taxon>Dethiosulfatarculus</taxon>
    </lineage>
</organism>
<accession>A0A0D2HM26</accession>
<dbReference type="STRING" id="1429043.X474_23290"/>
<dbReference type="InParanoid" id="A0A0D2HM26"/>
<name>A0A0D2HM26_9BACT</name>
<dbReference type="EMBL" id="AZAC01000048">
    <property type="protein sequence ID" value="KIX11658.1"/>
    <property type="molecule type" value="Genomic_DNA"/>
</dbReference>
<proteinExistence type="predicted"/>
<dbReference type="AlphaFoldDB" id="A0A0D2HM26"/>
<comment type="caution">
    <text evidence="2">The sequence shown here is derived from an EMBL/GenBank/DDBJ whole genome shotgun (WGS) entry which is preliminary data.</text>
</comment>
<sequence>MSNDADVFKDIRKDYQKQLAEVDYRPLARVLGIEPDAKGAWVRFFGQKYHVSDQGVFDQDGNEPWHGVSVILFKYILLAKGSNGERPSLPTEFDWVSYREFPDAAPYNQGFKDTVENNLVKYFSGDPKGLEAFCQMWEGRDPEMGLSYQLVRKFDALPKLPLLLLFNDADDEFPAQASLLFPDYAADYLDMECLAILGQSMLLGWKKQHERA</sequence>
<gene>
    <name evidence="2" type="ORF">X474_23290</name>
</gene>
<reference evidence="2 3" key="1">
    <citation type="submission" date="2013-11" db="EMBL/GenBank/DDBJ databases">
        <title>Metagenomic analysis of a methanogenic consortium involved in long chain n-alkane degradation.</title>
        <authorList>
            <person name="Davidova I.A."/>
            <person name="Callaghan A.V."/>
            <person name="Wawrik B."/>
            <person name="Pruitt S."/>
            <person name="Marks C."/>
            <person name="Duncan K.E."/>
            <person name="Suflita J.M."/>
        </authorList>
    </citation>
    <scope>NUCLEOTIDE SEQUENCE [LARGE SCALE GENOMIC DNA]</scope>
    <source>
        <strain evidence="2 3">SPR</strain>
    </source>
</reference>
<feature type="domain" description="DUF3786" evidence="1">
    <location>
        <begin position="26"/>
        <end position="200"/>
    </location>
</feature>
<keyword evidence="3" id="KW-1185">Reference proteome</keyword>
<dbReference type="Proteomes" id="UP000032233">
    <property type="component" value="Unassembled WGS sequence"/>
</dbReference>
<dbReference type="RefSeq" id="WP_044351774.1">
    <property type="nucleotide sequence ID" value="NZ_AZAC01000048.1"/>
</dbReference>
<evidence type="ECO:0000313" key="2">
    <source>
        <dbReference type="EMBL" id="KIX11658.1"/>
    </source>
</evidence>
<evidence type="ECO:0000313" key="3">
    <source>
        <dbReference type="Proteomes" id="UP000032233"/>
    </source>
</evidence>
<dbReference type="OrthoDB" id="5418701at2"/>
<protein>
    <recommendedName>
        <fullName evidence="1">DUF3786 domain-containing protein</fullName>
    </recommendedName>
</protein>
<dbReference type="Pfam" id="PF12654">
    <property type="entry name" value="DUF3786"/>
    <property type="match status" value="1"/>
</dbReference>
<evidence type="ECO:0000259" key="1">
    <source>
        <dbReference type="Pfam" id="PF12654"/>
    </source>
</evidence>
<dbReference type="InterPro" id="IPR024264">
    <property type="entry name" value="DUF3786"/>
</dbReference>